<sequence length="170" mass="18201">MSTAAEDDYESTALATAWIADATRQFAGLSATDPVEDDRWSQTGSALSQLRAGIAQRISALPRQGKQVRTSQPGITVSHFALAKLLTWALAEPAAAVTAAIADVEVHVEGQQLAAVHIHLIGIGTEERDRTYLQDGDALRREAALVLRAALGEDSAEITASWDDVVVERR</sequence>
<evidence type="ECO:0000313" key="2">
    <source>
        <dbReference type="Proteomes" id="UP000199707"/>
    </source>
</evidence>
<name>A0A1G4X034_9MYCO</name>
<dbReference type="STRING" id="1502745.SAMN02799620_05882"/>
<protein>
    <submittedName>
        <fullName evidence="1">Uncharacterized protein</fullName>
    </submittedName>
</protein>
<dbReference type="RefSeq" id="WP_090364124.1">
    <property type="nucleotide sequence ID" value="NZ_FMUB01000017.1"/>
</dbReference>
<dbReference type="AlphaFoldDB" id="A0A1G4X034"/>
<dbReference type="Proteomes" id="UP000199707">
    <property type="component" value="Unassembled WGS sequence"/>
</dbReference>
<proteinExistence type="predicted"/>
<accession>A0A1G4X034</accession>
<gene>
    <name evidence="1" type="ORF">SAMN02799620_05882</name>
</gene>
<organism evidence="1 2">
    <name type="scientific">Mycolicibacterium fluoranthenivorans</name>
    <dbReference type="NCBI Taxonomy" id="258505"/>
    <lineage>
        <taxon>Bacteria</taxon>
        <taxon>Bacillati</taxon>
        <taxon>Actinomycetota</taxon>
        <taxon>Actinomycetes</taxon>
        <taxon>Mycobacteriales</taxon>
        <taxon>Mycobacteriaceae</taxon>
        <taxon>Mycolicibacterium</taxon>
    </lineage>
</organism>
<evidence type="ECO:0000313" key="1">
    <source>
        <dbReference type="EMBL" id="SCX33266.1"/>
    </source>
</evidence>
<dbReference type="EMBL" id="FMUB01000017">
    <property type="protein sequence ID" value="SCX33266.1"/>
    <property type="molecule type" value="Genomic_DNA"/>
</dbReference>
<reference evidence="2" key="1">
    <citation type="submission" date="2016-10" db="EMBL/GenBank/DDBJ databases">
        <authorList>
            <person name="Varghese N."/>
            <person name="Submissions S."/>
        </authorList>
    </citation>
    <scope>NUCLEOTIDE SEQUENCE [LARGE SCALE GENOMIC DNA]</scope>
    <source>
        <strain evidence="2">UNC267MFSha1.1M11</strain>
    </source>
</reference>